<evidence type="ECO:0000256" key="9">
    <source>
        <dbReference type="HAMAP-Rule" id="MF_00135"/>
    </source>
</evidence>
<dbReference type="InterPro" id="IPR011060">
    <property type="entry name" value="RibuloseP-bd_barrel"/>
</dbReference>
<comment type="similarity">
    <text evidence="9">Belongs to the TrpF family.</text>
</comment>
<reference evidence="12 13" key="1">
    <citation type="submission" date="2022-08" db="EMBL/GenBank/DDBJ databases">
        <title>Reclassification of Massilia species as members of the genera Telluria, Duganella, Pseudoduganella, Mokoshia gen. nov. and Zemynaea gen. nov. using orthogonal and non-orthogonal genome-based approaches.</title>
        <authorList>
            <person name="Bowman J.P."/>
        </authorList>
    </citation>
    <scope>NUCLEOTIDE SEQUENCE [LARGE SCALE GENOMIC DNA]</scope>
    <source>
        <strain evidence="12 13">JCM 31661</strain>
    </source>
</reference>
<evidence type="ECO:0000256" key="4">
    <source>
        <dbReference type="ARBA" id="ARBA00022272"/>
    </source>
</evidence>
<protein>
    <recommendedName>
        <fullName evidence="4 9">N-(5'-phosphoribosyl)anthranilate isomerase</fullName>
        <shortName evidence="9">PRAI</shortName>
        <ecNumber evidence="3 9">5.3.1.24</ecNumber>
    </recommendedName>
</protein>
<dbReference type="SUPFAM" id="SSF51366">
    <property type="entry name" value="Ribulose-phoshate binding barrel"/>
    <property type="match status" value="1"/>
</dbReference>
<comment type="pathway">
    <text evidence="2 9">Amino-acid biosynthesis; L-tryptophan biosynthesis; L-tryptophan from chorismate: step 3/5.</text>
</comment>
<proteinExistence type="inferred from homology"/>
<dbReference type="EMBL" id="JANUHA010000001">
    <property type="protein sequence ID" value="MCS0594860.1"/>
    <property type="molecule type" value="Genomic_DNA"/>
</dbReference>
<dbReference type="PANTHER" id="PTHR42894">
    <property type="entry name" value="N-(5'-PHOSPHORIBOSYL)ANTHRANILATE ISOMERASE"/>
    <property type="match status" value="1"/>
</dbReference>
<evidence type="ECO:0000256" key="3">
    <source>
        <dbReference type="ARBA" id="ARBA00012572"/>
    </source>
</evidence>
<dbReference type="Pfam" id="PF00697">
    <property type="entry name" value="PRAI"/>
    <property type="match status" value="1"/>
</dbReference>
<feature type="domain" description="N-(5'phosphoribosyl) anthranilate isomerase (PRAI)" evidence="11">
    <location>
        <begin position="8"/>
        <end position="213"/>
    </location>
</feature>
<dbReference type="NCBIfam" id="NF002299">
    <property type="entry name" value="PRK01222.1-6"/>
    <property type="match status" value="1"/>
</dbReference>
<keyword evidence="6 9" id="KW-0822">Tryptophan biosynthesis</keyword>
<dbReference type="Gene3D" id="3.20.20.70">
    <property type="entry name" value="Aldolase class I"/>
    <property type="match status" value="1"/>
</dbReference>
<dbReference type="EC" id="5.3.1.24" evidence="3 9"/>
<dbReference type="InterPro" id="IPR001240">
    <property type="entry name" value="PRAI_dom"/>
</dbReference>
<dbReference type="Proteomes" id="UP001206572">
    <property type="component" value="Unassembled WGS sequence"/>
</dbReference>
<organism evidence="12 13">
    <name type="scientific">Massilia agri</name>
    <dbReference type="NCBI Taxonomy" id="1886785"/>
    <lineage>
        <taxon>Bacteria</taxon>
        <taxon>Pseudomonadati</taxon>
        <taxon>Pseudomonadota</taxon>
        <taxon>Betaproteobacteria</taxon>
        <taxon>Burkholderiales</taxon>
        <taxon>Oxalobacteraceae</taxon>
        <taxon>Telluria group</taxon>
        <taxon>Massilia</taxon>
    </lineage>
</organism>
<dbReference type="GO" id="GO:0004640">
    <property type="term" value="F:phosphoribosylanthranilate isomerase activity"/>
    <property type="evidence" value="ECO:0007669"/>
    <property type="project" value="UniProtKB-EC"/>
</dbReference>
<evidence type="ECO:0000256" key="7">
    <source>
        <dbReference type="ARBA" id="ARBA00023141"/>
    </source>
</evidence>
<gene>
    <name evidence="9" type="primary">trpF</name>
    <name evidence="12" type="ORF">NX780_00710</name>
</gene>
<dbReference type="InterPro" id="IPR044643">
    <property type="entry name" value="TrpF_fam"/>
</dbReference>
<comment type="caution">
    <text evidence="12">The sequence shown here is derived from an EMBL/GenBank/DDBJ whole genome shotgun (WGS) entry which is preliminary data.</text>
</comment>
<evidence type="ECO:0000313" key="13">
    <source>
        <dbReference type="Proteomes" id="UP001206572"/>
    </source>
</evidence>
<evidence type="ECO:0000256" key="6">
    <source>
        <dbReference type="ARBA" id="ARBA00022822"/>
    </source>
</evidence>
<evidence type="ECO:0000256" key="5">
    <source>
        <dbReference type="ARBA" id="ARBA00022605"/>
    </source>
</evidence>
<keyword evidence="7 9" id="KW-0057">Aromatic amino acid biosynthesis</keyword>
<dbReference type="HAMAP" id="MF_00135">
    <property type="entry name" value="PRAI"/>
    <property type="match status" value="1"/>
</dbReference>
<evidence type="ECO:0000256" key="2">
    <source>
        <dbReference type="ARBA" id="ARBA00004664"/>
    </source>
</evidence>
<comment type="catalytic activity">
    <reaction evidence="1 9">
        <text>N-(5-phospho-beta-D-ribosyl)anthranilate = 1-(2-carboxyphenylamino)-1-deoxy-D-ribulose 5-phosphate</text>
        <dbReference type="Rhea" id="RHEA:21540"/>
        <dbReference type="ChEBI" id="CHEBI:18277"/>
        <dbReference type="ChEBI" id="CHEBI:58613"/>
        <dbReference type="EC" id="5.3.1.24"/>
    </reaction>
</comment>
<keyword evidence="13" id="KW-1185">Reference proteome</keyword>
<dbReference type="PANTHER" id="PTHR42894:SF1">
    <property type="entry name" value="N-(5'-PHOSPHORIBOSYL)ANTHRANILATE ISOMERASE"/>
    <property type="match status" value="1"/>
</dbReference>
<evidence type="ECO:0000259" key="11">
    <source>
        <dbReference type="Pfam" id="PF00697"/>
    </source>
</evidence>
<keyword evidence="5 9" id="KW-0028">Amino-acid biosynthesis</keyword>
<feature type="compositionally biased region" description="Basic and acidic residues" evidence="10">
    <location>
        <begin position="225"/>
        <end position="236"/>
    </location>
</feature>
<accession>A0ABT2AFA3</accession>
<name>A0ABT2AFA3_9BURK</name>
<dbReference type="CDD" id="cd00405">
    <property type="entry name" value="PRAI"/>
    <property type="match status" value="1"/>
</dbReference>
<evidence type="ECO:0000256" key="8">
    <source>
        <dbReference type="ARBA" id="ARBA00023235"/>
    </source>
</evidence>
<sequence length="242" mass="26302">MIMQRTRIKICGITRPEDLRAAVALGADALGFVFYPKSPRYVTPEQAAELCAALPPYVSAVALFVNATVDEVRAVAQQAPLALIQFHGDETAERCAELAAAVSRPFVRAFRVRPDTSPDELLEYERTYRAASPWFSGLLLDTWVDAYGGAGKVFDWSLVPKELAPRVVLSGGLNVQNATDAVVRVRPFAVDVSSGVEAQKGIKDARRIADFIAAVRGADAIISSENHHERPSEREQPAVPDS</sequence>
<feature type="region of interest" description="Disordered" evidence="10">
    <location>
        <begin position="223"/>
        <end position="242"/>
    </location>
</feature>
<evidence type="ECO:0000256" key="10">
    <source>
        <dbReference type="SAM" id="MobiDB-lite"/>
    </source>
</evidence>
<evidence type="ECO:0000256" key="1">
    <source>
        <dbReference type="ARBA" id="ARBA00001164"/>
    </source>
</evidence>
<evidence type="ECO:0000313" key="12">
    <source>
        <dbReference type="EMBL" id="MCS0594860.1"/>
    </source>
</evidence>
<dbReference type="RefSeq" id="WP_258826382.1">
    <property type="nucleotide sequence ID" value="NZ_JANUHA010000001.1"/>
</dbReference>
<keyword evidence="8 9" id="KW-0413">Isomerase</keyword>
<dbReference type="NCBIfam" id="NF002298">
    <property type="entry name" value="PRK01222.1-4"/>
    <property type="match status" value="1"/>
</dbReference>
<dbReference type="InterPro" id="IPR013785">
    <property type="entry name" value="Aldolase_TIM"/>
</dbReference>